<dbReference type="EMBL" id="CP133648">
    <property type="protein sequence ID" value="WNE86194.1"/>
    <property type="molecule type" value="Genomic_DNA"/>
</dbReference>
<gene>
    <name evidence="2" type="ORF">B0703_04645</name>
    <name evidence="1" type="ORF">B0703_05720</name>
</gene>
<dbReference type="EMBL" id="CP133648">
    <property type="protein sequence ID" value="WNE84513.1"/>
    <property type="molecule type" value="Genomic_DNA"/>
</dbReference>
<organism evidence="1 3">
    <name type="scientific">Bifidobacterium adolescentis</name>
    <dbReference type="NCBI Taxonomy" id="1680"/>
    <lineage>
        <taxon>Bacteria</taxon>
        <taxon>Bacillati</taxon>
        <taxon>Actinomycetota</taxon>
        <taxon>Actinomycetes</taxon>
        <taxon>Bifidobacteriales</taxon>
        <taxon>Bifidobacteriaceae</taxon>
        <taxon>Bifidobacterium</taxon>
    </lineage>
</organism>
<proteinExistence type="predicted"/>
<protein>
    <submittedName>
        <fullName evidence="1">Uncharacterized protein</fullName>
    </submittedName>
</protein>
<dbReference type="RefSeq" id="WP_179140966.1">
    <property type="nucleotide sequence ID" value="NZ_CP133648.1"/>
</dbReference>
<dbReference type="Proteomes" id="UP000193179">
    <property type="component" value="Chromosome"/>
</dbReference>
<sequence length="49" mass="5057">MAWSNVGSLKGPKGDAGEKGVILVKAADEAEAITSSASNPGALYYWEES</sequence>
<dbReference type="AlphaFoldDB" id="A0AAF0VCZ6"/>
<reference evidence="1" key="1">
    <citation type="journal article" date="2016" name="Sci. Rep.">
        <title>Evaluation of genetic diversity among strains of the human gut commensal Bifidobacterium adolescentis.</title>
        <authorList>
            <person name="Duranti S."/>
            <person name="Milani C."/>
            <person name="Lugli G.A."/>
            <person name="Mancabelli L."/>
            <person name="Turroni F."/>
            <person name="Ferrario C."/>
            <person name="Mangifesta M."/>
            <person name="Viappiani A."/>
            <person name="Sanchez B."/>
            <person name="Margolles A."/>
            <person name="van Sinderen D."/>
            <person name="Ventura M."/>
        </authorList>
    </citation>
    <scope>NUCLEOTIDE SEQUENCE</scope>
    <source>
        <strain evidence="1">703B</strain>
    </source>
</reference>
<reference evidence="1" key="2">
    <citation type="submission" date="2023-09" db="EMBL/GenBank/DDBJ databases">
        <title>Ecological and genomic based identification of the Bifidobacterium adolescentis prototype of the healthy human gut microbiota.</title>
        <authorList>
            <person name="Lugli G.A."/>
            <person name="Argentini C."/>
            <person name="Tarracchini C."/>
            <person name="Fontana F."/>
            <person name="Alessandri G."/>
            <person name="Mancabelli L."/>
            <person name="Milani C."/>
            <person name="Turroni F."/>
            <person name="Ventura M."/>
        </authorList>
    </citation>
    <scope>NUCLEOTIDE SEQUENCE</scope>
    <source>
        <strain evidence="1">703B</strain>
    </source>
</reference>
<name>A0AAF0VCZ6_BIFAD</name>
<accession>A0AAF0VCZ6</accession>
<evidence type="ECO:0000313" key="2">
    <source>
        <dbReference type="EMBL" id="WNE86194.1"/>
    </source>
</evidence>
<evidence type="ECO:0000313" key="1">
    <source>
        <dbReference type="EMBL" id="WNE84513.1"/>
    </source>
</evidence>
<evidence type="ECO:0000313" key="3">
    <source>
        <dbReference type="Proteomes" id="UP000193179"/>
    </source>
</evidence>